<dbReference type="GeneID" id="113705744"/>
<dbReference type="Proteomes" id="UP001652660">
    <property type="component" value="Chromosome 8c"/>
</dbReference>
<reference evidence="6" key="1">
    <citation type="submission" date="2025-08" db="UniProtKB">
        <authorList>
            <consortium name="RefSeq"/>
        </authorList>
    </citation>
    <scope>IDENTIFICATION</scope>
    <source>
        <tissue evidence="6">Leaves</tissue>
    </source>
</reference>
<evidence type="ECO:0000256" key="1">
    <source>
        <dbReference type="ARBA" id="ARBA00008773"/>
    </source>
</evidence>
<protein>
    <submittedName>
        <fullName evidence="6">Glucan endo-1,3-beta-glucosidase 13-like</fullName>
    </submittedName>
</protein>
<sequence>MSNLSAGFYVVYLYICRKCFRVLSKYSRRVCHRSKIGVCYGRNADDVPTPDKATCHLPYYPATKITHITVGAEVTKVPNNVSAMEVPAMQNVLTALREAGLHKKIKVSTTHSLGVLSQSYPPSAGAFNGIHSSSNVSLDYALFEPSSEVIDPNTGLVYTNMFDAQRLMLFTSL</sequence>
<name>A0ABM4VGQ4_COFAR</name>
<evidence type="ECO:0000313" key="6">
    <source>
        <dbReference type="RefSeq" id="XP_071918715.1"/>
    </source>
</evidence>
<dbReference type="InterPro" id="IPR000490">
    <property type="entry name" value="Glyco_hydro_17"/>
</dbReference>
<dbReference type="PANTHER" id="PTHR32227">
    <property type="entry name" value="GLUCAN ENDO-1,3-BETA-GLUCOSIDASE BG1-RELATED-RELATED"/>
    <property type="match status" value="1"/>
</dbReference>
<organism evidence="5 6">
    <name type="scientific">Coffea arabica</name>
    <name type="common">Arabian coffee</name>
    <dbReference type="NCBI Taxonomy" id="13443"/>
    <lineage>
        <taxon>Eukaryota</taxon>
        <taxon>Viridiplantae</taxon>
        <taxon>Streptophyta</taxon>
        <taxon>Embryophyta</taxon>
        <taxon>Tracheophyta</taxon>
        <taxon>Spermatophyta</taxon>
        <taxon>Magnoliopsida</taxon>
        <taxon>eudicotyledons</taxon>
        <taxon>Gunneridae</taxon>
        <taxon>Pentapetalae</taxon>
        <taxon>asterids</taxon>
        <taxon>lamiids</taxon>
        <taxon>Gentianales</taxon>
        <taxon>Rubiaceae</taxon>
        <taxon>Ixoroideae</taxon>
        <taxon>Gardenieae complex</taxon>
        <taxon>Bertiereae - Coffeeae clade</taxon>
        <taxon>Coffeeae</taxon>
        <taxon>Coffea</taxon>
    </lineage>
</organism>
<evidence type="ECO:0000256" key="3">
    <source>
        <dbReference type="ARBA" id="ARBA00023295"/>
    </source>
</evidence>
<accession>A0ABM4VGQ4</accession>
<keyword evidence="3" id="KW-0326">Glycosidase</keyword>
<gene>
    <name evidence="6" type="primary">LOC113705744</name>
</gene>
<keyword evidence="2" id="KW-0378">Hydrolase</keyword>
<dbReference type="InterPro" id="IPR044965">
    <property type="entry name" value="Glyco_hydro_17_plant"/>
</dbReference>
<dbReference type="Pfam" id="PF00332">
    <property type="entry name" value="Glyco_hydro_17"/>
    <property type="match status" value="1"/>
</dbReference>
<dbReference type="RefSeq" id="XP_071918715.1">
    <property type="nucleotide sequence ID" value="XM_072062614.1"/>
</dbReference>
<proteinExistence type="inferred from homology"/>
<evidence type="ECO:0000256" key="2">
    <source>
        <dbReference type="ARBA" id="ARBA00022801"/>
    </source>
</evidence>
<evidence type="ECO:0000313" key="5">
    <source>
        <dbReference type="Proteomes" id="UP001652660"/>
    </source>
</evidence>
<dbReference type="InterPro" id="IPR017853">
    <property type="entry name" value="GH"/>
</dbReference>
<dbReference type="Gene3D" id="3.20.20.80">
    <property type="entry name" value="Glycosidases"/>
    <property type="match status" value="2"/>
</dbReference>
<evidence type="ECO:0000256" key="4">
    <source>
        <dbReference type="RuleBase" id="RU004335"/>
    </source>
</evidence>
<dbReference type="SUPFAM" id="SSF51445">
    <property type="entry name" value="(Trans)glycosidases"/>
    <property type="match status" value="1"/>
</dbReference>
<comment type="similarity">
    <text evidence="1 4">Belongs to the glycosyl hydrolase 17 family.</text>
</comment>
<keyword evidence="5" id="KW-1185">Reference proteome</keyword>